<reference evidence="1" key="1">
    <citation type="submission" date="2023-03" db="EMBL/GenBank/DDBJ databases">
        <title>Massive genome expansion in bonnet fungi (Mycena s.s.) driven by repeated elements and novel gene families across ecological guilds.</title>
        <authorList>
            <consortium name="Lawrence Berkeley National Laboratory"/>
            <person name="Harder C.B."/>
            <person name="Miyauchi S."/>
            <person name="Viragh M."/>
            <person name="Kuo A."/>
            <person name="Thoen E."/>
            <person name="Andreopoulos B."/>
            <person name="Lu D."/>
            <person name="Skrede I."/>
            <person name="Drula E."/>
            <person name="Henrissat B."/>
            <person name="Morin E."/>
            <person name="Kohler A."/>
            <person name="Barry K."/>
            <person name="LaButti K."/>
            <person name="Morin E."/>
            <person name="Salamov A."/>
            <person name="Lipzen A."/>
            <person name="Mereny Z."/>
            <person name="Hegedus B."/>
            <person name="Baldrian P."/>
            <person name="Stursova M."/>
            <person name="Weitz H."/>
            <person name="Taylor A."/>
            <person name="Grigoriev I.V."/>
            <person name="Nagy L.G."/>
            <person name="Martin F."/>
            <person name="Kauserud H."/>
        </authorList>
    </citation>
    <scope>NUCLEOTIDE SEQUENCE</scope>
    <source>
        <strain evidence="1">CBHHK200</strain>
    </source>
</reference>
<dbReference type="Proteomes" id="UP001218188">
    <property type="component" value="Unassembled WGS sequence"/>
</dbReference>
<sequence>RAEAERTKVRREQDLKEKWMERAEDIFLDGQDPSTGEPKYTLQGALDAAKAECLAVDKKIVILSLSTLQRHVTGGRSIRDAHEEQKWLSKAEAKVVIDFAIACADRGFPLSH</sequence>
<dbReference type="AlphaFoldDB" id="A0AAD6S435"/>
<keyword evidence="2" id="KW-1185">Reference proteome</keyword>
<dbReference type="EMBL" id="JARJCM010000253">
    <property type="protein sequence ID" value="KAJ7020698.1"/>
    <property type="molecule type" value="Genomic_DNA"/>
</dbReference>
<organism evidence="1 2">
    <name type="scientific">Mycena alexandri</name>
    <dbReference type="NCBI Taxonomy" id="1745969"/>
    <lineage>
        <taxon>Eukaryota</taxon>
        <taxon>Fungi</taxon>
        <taxon>Dikarya</taxon>
        <taxon>Basidiomycota</taxon>
        <taxon>Agaricomycotina</taxon>
        <taxon>Agaricomycetes</taxon>
        <taxon>Agaricomycetidae</taxon>
        <taxon>Agaricales</taxon>
        <taxon>Marasmiineae</taxon>
        <taxon>Mycenaceae</taxon>
        <taxon>Mycena</taxon>
    </lineage>
</organism>
<protein>
    <submittedName>
        <fullName evidence="1">Uncharacterized protein</fullName>
    </submittedName>
</protein>
<evidence type="ECO:0000313" key="2">
    <source>
        <dbReference type="Proteomes" id="UP001218188"/>
    </source>
</evidence>
<gene>
    <name evidence="1" type="ORF">C8F04DRAFT_888611</name>
</gene>
<name>A0AAD6S435_9AGAR</name>
<feature type="non-terminal residue" evidence="1">
    <location>
        <position position="112"/>
    </location>
</feature>
<accession>A0AAD6S435</accession>
<evidence type="ECO:0000313" key="1">
    <source>
        <dbReference type="EMBL" id="KAJ7020698.1"/>
    </source>
</evidence>
<comment type="caution">
    <text evidence="1">The sequence shown here is derived from an EMBL/GenBank/DDBJ whole genome shotgun (WGS) entry which is preliminary data.</text>
</comment>
<feature type="non-terminal residue" evidence="1">
    <location>
        <position position="1"/>
    </location>
</feature>
<proteinExistence type="predicted"/>